<comment type="caution">
    <text evidence="11">The sequence shown here is derived from an EMBL/GenBank/DDBJ whole genome shotgun (WGS) entry which is preliminary data.</text>
</comment>
<keyword evidence="3 9" id="KW-0813">Transport</keyword>
<dbReference type="GO" id="GO:0005886">
    <property type="term" value="C:plasma membrane"/>
    <property type="evidence" value="ECO:0007669"/>
    <property type="project" value="UniProtKB-SubCell"/>
</dbReference>
<dbReference type="InterPro" id="IPR038076">
    <property type="entry name" value="MgtE_N_sf"/>
</dbReference>
<dbReference type="InterPro" id="IPR046342">
    <property type="entry name" value="CBS_dom_sf"/>
</dbReference>
<evidence type="ECO:0000256" key="5">
    <source>
        <dbReference type="ARBA" id="ARBA00022842"/>
    </source>
</evidence>
<evidence type="ECO:0000256" key="4">
    <source>
        <dbReference type="ARBA" id="ARBA00022692"/>
    </source>
</evidence>
<dbReference type="InterPro" id="IPR000644">
    <property type="entry name" value="CBS_dom"/>
</dbReference>
<feature type="domain" description="CBS" evidence="10">
    <location>
        <begin position="209"/>
        <end position="265"/>
    </location>
</feature>
<name>A0A328CA60_9DELT</name>
<dbReference type="OrthoDB" id="9790355at2"/>
<evidence type="ECO:0000313" key="11">
    <source>
        <dbReference type="EMBL" id="RAL23818.1"/>
    </source>
</evidence>
<dbReference type="SMART" id="SM00116">
    <property type="entry name" value="CBS"/>
    <property type="match status" value="1"/>
</dbReference>
<dbReference type="InterPro" id="IPR036739">
    <property type="entry name" value="SLC41_membr_dom_sf"/>
</dbReference>
<feature type="transmembrane region" description="Helical" evidence="9">
    <location>
        <begin position="393"/>
        <end position="419"/>
    </location>
</feature>
<dbReference type="InterPro" id="IPR006667">
    <property type="entry name" value="SLC41_membr_dom"/>
</dbReference>
<keyword evidence="9" id="KW-1003">Cell membrane</keyword>
<dbReference type="SUPFAM" id="SSF161093">
    <property type="entry name" value="MgtE membrane domain-like"/>
    <property type="match status" value="1"/>
</dbReference>
<comment type="function">
    <text evidence="9">Acts as a magnesium transporter.</text>
</comment>
<evidence type="ECO:0000256" key="8">
    <source>
        <dbReference type="PROSITE-ProRule" id="PRU00703"/>
    </source>
</evidence>
<protein>
    <recommendedName>
        <fullName evidence="9">Magnesium transporter MgtE</fullName>
    </recommendedName>
</protein>
<dbReference type="SUPFAM" id="SSF158791">
    <property type="entry name" value="MgtE N-terminal domain-like"/>
    <property type="match status" value="1"/>
</dbReference>
<dbReference type="GO" id="GO:0015095">
    <property type="term" value="F:magnesium ion transmembrane transporter activity"/>
    <property type="evidence" value="ECO:0007669"/>
    <property type="project" value="UniProtKB-UniRule"/>
</dbReference>
<dbReference type="Gene3D" id="3.10.580.10">
    <property type="entry name" value="CBS-domain"/>
    <property type="match status" value="1"/>
</dbReference>
<comment type="subcellular location">
    <subcellularLocation>
        <location evidence="9">Cell membrane</location>
        <topology evidence="9">Multi-pass membrane protein</topology>
    </subcellularLocation>
    <subcellularLocation>
        <location evidence="1">Membrane</location>
        <topology evidence="1">Multi-pass membrane protein</topology>
    </subcellularLocation>
</comment>
<dbReference type="Pfam" id="PF01769">
    <property type="entry name" value="MgtE"/>
    <property type="match status" value="1"/>
</dbReference>
<feature type="transmembrane region" description="Helical" evidence="9">
    <location>
        <begin position="293"/>
        <end position="313"/>
    </location>
</feature>
<dbReference type="SUPFAM" id="SSF54631">
    <property type="entry name" value="CBS-domain pair"/>
    <property type="match status" value="1"/>
</dbReference>
<keyword evidence="8" id="KW-0129">CBS domain</keyword>
<feature type="transmembrane region" description="Helical" evidence="9">
    <location>
        <begin position="367"/>
        <end position="387"/>
    </location>
</feature>
<dbReference type="GO" id="GO:0046872">
    <property type="term" value="F:metal ion binding"/>
    <property type="evidence" value="ECO:0007669"/>
    <property type="project" value="UniProtKB-KW"/>
</dbReference>
<gene>
    <name evidence="11" type="primary">mgtE</name>
    <name evidence="11" type="ORF">DL240_06595</name>
</gene>
<comment type="subunit">
    <text evidence="9">Homodimer.</text>
</comment>
<reference evidence="11 12" key="1">
    <citation type="submission" date="2018-05" db="EMBL/GenBank/DDBJ databases">
        <title>Lujinxingia marina gen. nov. sp. nov., a new facultative anaerobic member of the class Deltaproteobacteria, and proposal of Lujinxingaceae fam. nov.</title>
        <authorList>
            <person name="Li C.-M."/>
        </authorList>
    </citation>
    <scope>NUCLEOTIDE SEQUENCE [LARGE SCALE GENOMIC DNA]</scope>
    <source>
        <strain evidence="11 12">B210</strain>
    </source>
</reference>
<dbReference type="EMBL" id="QHKO01000002">
    <property type="protein sequence ID" value="RAL23818.1"/>
    <property type="molecule type" value="Genomic_DNA"/>
</dbReference>
<evidence type="ECO:0000256" key="2">
    <source>
        <dbReference type="ARBA" id="ARBA00009749"/>
    </source>
</evidence>
<evidence type="ECO:0000256" key="6">
    <source>
        <dbReference type="ARBA" id="ARBA00022989"/>
    </source>
</evidence>
<dbReference type="SMART" id="SM00924">
    <property type="entry name" value="MgtE_N"/>
    <property type="match status" value="1"/>
</dbReference>
<dbReference type="Gene3D" id="1.10.357.20">
    <property type="entry name" value="SLC41 divalent cation transporters, integral membrane domain"/>
    <property type="match status" value="1"/>
</dbReference>
<keyword evidence="4 9" id="KW-0812">Transmembrane</keyword>
<dbReference type="InterPro" id="IPR006669">
    <property type="entry name" value="MgtE_transporter"/>
</dbReference>
<sequence>MSLEESSTPFDHDQLAEALKAAVREKHWSQVRLAVTGVPTAEIADAFITLDRSEKVLAFLALPRKLAADLFSYLDFDEANSLLSNLTDEHARELLTNLKPDDRTQLLEELPGQVTQRLLNLLDPEDLREARQLLGYPEESVGRLMTPDYVAVRPQWSIARALQHIRKMGRDSEIISIVYVTAPDWQLLDALELRKLILADPDDTVASLMDRSFVKLSAFDDREEAVRALSRYDVIALPVVDSDGVLLGIVTVDDVLDVAEEEATEDFHKGAAVSPLTKGYRESSILDLFQKRIGWLLILVVVNLLSSAVISAYEETLATVIALAFFIPLLIGSGGNTGAQSATLMVRAIATDDVDLSQWLSCVGKEVAVGLSLGASMGLASALLGLFRGGWMLGVVVGLSMLGIVLVANLVGTILPFILTRARIDPAIASSPLITTIADASGLLIYFGTASFFIQAGLIG</sequence>
<dbReference type="CDD" id="cd04606">
    <property type="entry name" value="CBS_pair_Mg_transporter"/>
    <property type="match status" value="1"/>
</dbReference>
<keyword evidence="7 9" id="KW-0472">Membrane</keyword>
<organism evidence="11 12">
    <name type="scientific">Lujinxingia litoralis</name>
    <dbReference type="NCBI Taxonomy" id="2211119"/>
    <lineage>
        <taxon>Bacteria</taxon>
        <taxon>Deltaproteobacteria</taxon>
        <taxon>Bradymonadales</taxon>
        <taxon>Lujinxingiaceae</taxon>
        <taxon>Lujinxingia</taxon>
    </lineage>
</organism>
<keyword evidence="6 9" id="KW-1133">Transmembrane helix</keyword>
<evidence type="ECO:0000256" key="7">
    <source>
        <dbReference type="ARBA" id="ARBA00023136"/>
    </source>
</evidence>
<dbReference type="RefSeq" id="WP_111729076.1">
    <property type="nucleotide sequence ID" value="NZ_QHKO01000002.1"/>
</dbReference>
<evidence type="ECO:0000256" key="1">
    <source>
        <dbReference type="ARBA" id="ARBA00004141"/>
    </source>
</evidence>
<proteinExistence type="inferred from homology"/>
<dbReference type="Gene3D" id="1.25.60.10">
    <property type="entry name" value="MgtE N-terminal domain-like"/>
    <property type="match status" value="1"/>
</dbReference>
<dbReference type="AlphaFoldDB" id="A0A328CA60"/>
<dbReference type="PANTHER" id="PTHR43773:SF1">
    <property type="entry name" value="MAGNESIUM TRANSPORTER MGTE"/>
    <property type="match status" value="1"/>
</dbReference>
<accession>A0A328CA60</accession>
<dbReference type="PANTHER" id="PTHR43773">
    <property type="entry name" value="MAGNESIUM TRANSPORTER MGTE"/>
    <property type="match status" value="1"/>
</dbReference>
<evidence type="ECO:0000256" key="3">
    <source>
        <dbReference type="ARBA" id="ARBA00022448"/>
    </source>
</evidence>
<comment type="similarity">
    <text evidence="2 9">Belongs to the SLC41A transporter family.</text>
</comment>
<feature type="transmembrane region" description="Helical" evidence="9">
    <location>
        <begin position="319"/>
        <end position="339"/>
    </location>
</feature>
<keyword evidence="12" id="KW-1185">Reference proteome</keyword>
<evidence type="ECO:0000256" key="9">
    <source>
        <dbReference type="RuleBase" id="RU362011"/>
    </source>
</evidence>
<dbReference type="Pfam" id="PF00571">
    <property type="entry name" value="CBS"/>
    <property type="match status" value="1"/>
</dbReference>
<dbReference type="Proteomes" id="UP000249169">
    <property type="component" value="Unassembled WGS sequence"/>
</dbReference>
<dbReference type="NCBIfam" id="TIGR00400">
    <property type="entry name" value="mgtE"/>
    <property type="match status" value="1"/>
</dbReference>
<evidence type="ECO:0000259" key="10">
    <source>
        <dbReference type="PROSITE" id="PS51371"/>
    </source>
</evidence>
<evidence type="ECO:0000313" key="12">
    <source>
        <dbReference type="Proteomes" id="UP000249169"/>
    </source>
</evidence>
<dbReference type="InterPro" id="IPR006668">
    <property type="entry name" value="Mg_transptr_MgtE_intracell_dom"/>
</dbReference>
<feature type="transmembrane region" description="Helical" evidence="9">
    <location>
        <begin position="440"/>
        <end position="459"/>
    </location>
</feature>
<keyword evidence="9" id="KW-0479">Metal-binding</keyword>
<keyword evidence="5 9" id="KW-0460">Magnesium</keyword>
<dbReference type="PROSITE" id="PS51371">
    <property type="entry name" value="CBS"/>
    <property type="match status" value="1"/>
</dbReference>
<dbReference type="Pfam" id="PF03448">
    <property type="entry name" value="MgtE_N"/>
    <property type="match status" value="1"/>
</dbReference>